<dbReference type="KEGG" id="tai:Taci_0148"/>
<name>D1B7Y5_THEAS</name>
<dbReference type="AlphaFoldDB" id="D1B7Y5"/>
<dbReference type="PATRIC" id="fig|525903.6.peg.151"/>
<accession>D1B7Y5</accession>
<sequence>MSNKIKSLDELRKIKQSVKEGTELREKGQDIDKMIEVKVSMATCGIASGAREVMAEMIEEAKRRGLSNVVFTQSGCMGFCHSEPTIMIVRPGEEPVLYGNVKGTERIKEIFDHVIEKGEMVDGMIPTSYRTSHE</sequence>
<protein>
    <submittedName>
        <fullName evidence="1">NADP-reducing hydrogenase chain B</fullName>
    </submittedName>
</protein>
<dbReference type="STRING" id="525903.Taci_0148"/>
<dbReference type="Proteomes" id="UP000002030">
    <property type="component" value="Chromosome"/>
</dbReference>
<evidence type="ECO:0000313" key="1">
    <source>
        <dbReference type="EMBL" id="ACZ18388.1"/>
    </source>
</evidence>
<reference evidence="1 2" key="1">
    <citation type="journal article" date="2009" name="Stand. Genomic Sci.">
        <title>Complete genome sequence of Thermanaerovibrio acidaminovorans type strain (Su883).</title>
        <authorList>
            <person name="Chovatia M."/>
            <person name="Sikorski J."/>
            <person name="Schroder M."/>
            <person name="Lapidus A."/>
            <person name="Nolan M."/>
            <person name="Tice H."/>
            <person name="Glavina Del Rio T."/>
            <person name="Copeland A."/>
            <person name="Cheng J.F."/>
            <person name="Lucas S."/>
            <person name="Chen F."/>
            <person name="Bruce D."/>
            <person name="Goodwin L."/>
            <person name="Pitluck S."/>
            <person name="Ivanova N."/>
            <person name="Mavromatis K."/>
            <person name="Ovchinnikova G."/>
            <person name="Pati A."/>
            <person name="Chen A."/>
            <person name="Palaniappan K."/>
            <person name="Land M."/>
            <person name="Hauser L."/>
            <person name="Chang Y.J."/>
            <person name="Jeffries C.D."/>
            <person name="Chain P."/>
            <person name="Saunders E."/>
            <person name="Detter J.C."/>
            <person name="Brettin T."/>
            <person name="Rohde M."/>
            <person name="Goker M."/>
            <person name="Spring S."/>
            <person name="Bristow J."/>
            <person name="Markowitz V."/>
            <person name="Hugenholtz P."/>
            <person name="Kyrpides N.C."/>
            <person name="Klenk H.P."/>
            <person name="Eisen J.A."/>
        </authorList>
    </citation>
    <scope>NUCLEOTIDE SEQUENCE [LARGE SCALE GENOMIC DNA]</scope>
    <source>
        <strain evidence="2">ATCC 49978 / DSM 6589 / Su883</strain>
    </source>
</reference>
<organism evidence="1 2">
    <name type="scientific">Thermanaerovibrio acidaminovorans (strain ATCC 49978 / DSM 6589 / Su883)</name>
    <name type="common">Selenomonas acidaminovorans</name>
    <dbReference type="NCBI Taxonomy" id="525903"/>
    <lineage>
        <taxon>Bacteria</taxon>
        <taxon>Thermotogati</taxon>
        <taxon>Synergistota</taxon>
        <taxon>Synergistia</taxon>
        <taxon>Synergistales</taxon>
        <taxon>Synergistaceae</taxon>
        <taxon>Thermanaerovibrio</taxon>
    </lineage>
</organism>
<dbReference type="RefSeq" id="WP_012868904.1">
    <property type="nucleotide sequence ID" value="NC_013522.1"/>
</dbReference>
<gene>
    <name evidence="1" type="ordered locus">Taci_0148</name>
</gene>
<dbReference type="eggNOG" id="COG3411">
    <property type="taxonomic scope" value="Bacteria"/>
</dbReference>
<dbReference type="Gene3D" id="3.40.30.10">
    <property type="entry name" value="Glutaredoxin"/>
    <property type="match status" value="1"/>
</dbReference>
<dbReference type="SUPFAM" id="SSF52833">
    <property type="entry name" value="Thioredoxin-like"/>
    <property type="match status" value="1"/>
</dbReference>
<dbReference type="CDD" id="cd02980">
    <property type="entry name" value="TRX_Fd_family"/>
    <property type="match status" value="1"/>
</dbReference>
<dbReference type="EMBL" id="CP001818">
    <property type="protein sequence ID" value="ACZ18388.1"/>
    <property type="molecule type" value="Genomic_DNA"/>
</dbReference>
<proteinExistence type="predicted"/>
<keyword evidence="2" id="KW-1185">Reference proteome</keyword>
<dbReference type="OrthoDB" id="9800692at2"/>
<dbReference type="EnsemblBacteria" id="ACZ18388">
    <property type="protein sequence ID" value="ACZ18388"/>
    <property type="gene ID" value="Taci_0148"/>
</dbReference>
<dbReference type="HOGENOM" id="CLU_126515_4_0_0"/>
<evidence type="ECO:0000313" key="2">
    <source>
        <dbReference type="Proteomes" id="UP000002030"/>
    </source>
</evidence>
<dbReference type="InterPro" id="IPR036249">
    <property type="entry name" value="Thioredoxin-like_sf"/>
</dbReference>